<name>K1U6I3_9ZZZZ</name>
<proteinExistence type="predicted"/>
<accession>K1U6I3</accession>
<evidence type="ECO:0000313" key="1">
    <source>
        <dbReference type="EMBL" id="EKC73890.1"/>
    </source>
</evidence>
<comment type="caution">
    <text evidence="1">The sequence shown here is derived from an EMBL/GenBank/DDBJ whole genome shotgun (WGS) entry which is preliminary data.</text>
</comment>
<organism evidence="1">
    <name type="scientific">human gut metagenome</name>
    <dbReference type="NCBI Taxonomy" id="408170"/>
    <lineage>
        <taxon>unclassified sequences</taxon>
        <taxon>metagenomes</taxon>
        <taxon>organismal metagenomes</taxon>
    </lineage>
</organism>
<dbReference type="EMBL" id="AJWZ01001401">
    <property type="protein sequence ID" value="EKC73890.1"/>
    <property type="molecule type" value="Genomic_DNA"/>
</dbReference>
<sequence>MSLHYYTVPKGQWEDKGNATGFTDEEYYITLRKKHGI</sequence>
<dbReference type="AlphaFoldDB" id="K1U6I3"/>
<reference evidence="1" key="1">
    <citation type="journal article" date="2013" name="Environ. Microbiol.">
        <title>Microbiota from the distal guts of lean and obese adolescents exhibit partial functional redundancy besides clear differences in community structure.</title>
        <authorList>
            <person name="Ferrer M."/>
            <person name="Ruiz A."/>
            <person name="Lanza F."/>
            <person name="Haange S.B."/>
            <person name="Oberbach A."/>
            <person name="Till H."/>
            <person name="Bargiela R."/>
            <person name="Campoy C."/>
            <person name="Segura M.T."/>
            <person name="Richter M."/>
            <person name="von Bergen M."/>
            <person name="Seifert J."/>
            <person name="Suarez A."/>
        </authorList>
    </citation>
    <scope>NUCLEOTIDE SEQUENCE</scope>
</reference>
<protein>
    <submittedName>
        <fullName evidence="1">Uncharacterized protein</fullName>
    </submittedName>
</protein>
<gene>
    <name evidence="1" type="ORF">OBE_02152</name>
</gene>
<feature type="non-terminal residue" evidence="1">
    <location>
        <position position="37"/>
    </location>
</feature>